<keyword evidence="2" id="KW-1185">Reference proteome</keyword>
<name>A0A6A6Y5A8_9PEZI</name>
<proteinExistence type="predicted"/>
<sequence>MVPRTSDVANFVRYIDEARLSFIPSMGICSNSISARFVKSINSSLQPRLYTQLNAFRLVKGYDLHADLFYNGNVEEIDAAFRSGVITPYDKDCIGSIMCPWLAARYVCLEVLQYLDS</sequence>
<evidence type="ECO:0000313" key="1">
    <source>
        <dbReference type="EMBL" id="KAF2803708.1"/>
    </source>
</evidence>
<dbReference type="RefSeq" id="XP_033570672.1">
    <property type="nucleotide sequence ID" value="XM_033712863.1"/>
</dbReference>
<accession>A0A6A6Y5A8</accession>
<dbReference type="OrthoDB" id="3800086at2759"/>
<dbReference type="AlphaFoldDB" id="A0A6A6Y5A8"/>
<dbReference type="Proteomes" id="UP000504636">
    <property type="component" value="Unplaced"/>
</dbReference>
<reference evidence="3" key="3">
    <citation type="submission" date="2025-04" db="UniProtKB">
        <authorList>
            <consortium name="RefSeq"/>
        </authorList>
    </citation>
    <scope>IDENTIFICATION</scope>
    <source>
        <strain evidence="3">CBS 304.34</strain>
    </source>
</reference>
<dbReference type="EMBL" id="MU003716">
    <property type="protein sequence ID" value="KAF2803708.1"/>
    <property type="molecule type" value="Genomic_DNA"/>
</dbReference>
<dbReference type="GeneID" id="54453756"/>
<protein>
    <submittedName>
        <fullName evidence="1 3">Uncharacterized protein</fullName>
    </submittedName>
</protein>
<reference evidence="3" key="2">
    <citation type="submission" date="2020-04" db="EMBL/GenBank/DDBJ databases">
        <authorList>
            <consortium name="NCBI Genome Project"/>
        </authorList>
    </citation>
    <scope>NUCLEOTIDE SEQUENCE</scope>
    <source>
        <strain evidence="3">CBS 304.34</strain>
    </source>
</reference>
<reference evidence="1 3" key="1">
    <citation type="journal article" date="2020" name="Stud. Mycol.">
        <title>101 Dothideomycetes genomes: a test case for predicting lifestyles and emergence of pathogens.</title>
        <authorList>
            <person name="Haridas S."/>
            <person name="Albert R."/>
            <person name="Binder M."/>
            <person name="Bloem J."/>
            <person name="Labutti K."/>
            <person name="Salamov A."/>
            <person name="Andreopoulos B."/>
            <person name="Baker S."/>
            <person name="Barry K."/>
            <person name="Bills G."/>
            <person name="Bluhm B."/>
            <person name="Cannon C."/>
            <person name="Castanera R."/>
            <person name="Culley D."/>
            <person name="Daum C."/>
            <person name="Ezra D."/>
            <person name="Gonzalez J."/>
            <person name="Henrissat B."/>
            <person name="Kuo A."/>
            <person name="Liang C."/>
            <person name="Lipzen A."/>
            <person name="Lutzoni F."/>
            <person name="Magnuson J."/>
            <person name="Mondo S."/>
            <person name="Nolan M."/>
            <person name="Ohm R."/>
            <person name="Pangilinan J."/>
            <person name="Park H.-J."/>
            <person name="Ramirez L."/>
            <person name="Alfaro M."/>
            <person name="Sun H."/>
            <person name="Tritt A."/>
            <person name="Yoshinaga Y."/>
            <person name="Zwiers L.-H."/>
            <person name="Turgeon B."/>
            <person name="Goodwin S."/>
            <person name="Spatafora J."/>
            <person name="Crous P."/>
            <person name="Grigoriev I."/>
        </authorList>
    </citation>
    <scope>NUCLEOTIDE SEQUENCE</scope>
    <source>
        <strain evidence="1 3">CBS 304.34</strain>
    </source>
</reference>
<evidence type="ECO:0000313" key="3">
    <source>
        <dbReference type="RefSeq" id="XP_033570672.1"/>
    </source>
</evidence>
<gene>
    <name evidence="1 3" type="ORF">BDZ99DRAFT_160831</name>
</gene>
<organism evidence="1">
    <name type="scientific">Mytilinidion resinicola</name>
    <dbReference type="NCBI Taxonomy" id="574789"/>
    <lineage>
        <taxon>Eukaryota</taxon>
        <taxon>Fungi</taxon>
        <taxon>Dikarya</taxon>
        <taxon>Ascomycota</taxon>
        <taxon>Pezizomycotina</taxon>
        <taxon>Dothideomycetes</taxon>
        <taxon>Pleosporomycetidae</taxon>
        <taxon>Mytilinidiales</taxon>
        <taxon>Mytilinidiaceae</taxon>
        <taxon>Mytilinidion</taxon>
    </lineage>
</organism>
<evidence type="ECO:0000313" key="2">
    <source>
        <dbReference type="Proteomes" id="UP000504636"/>
    </source>
</evidence>